<gene>
    <name evidence="4" type="ORF">LX69_02745</name>
</gene>
<dbReference type="Gene3D" id="2.40.50.140">
    <property type="entry name" value="Nucleic acid-binding proteins"/>
    <property type="match status" value="1"/>
</dbReference>
<dbReference type="RefSeq" id="WP_111446575.1">
    <property type="nucleotide sequence ID" value="NZ_QKZK01000028.1"/>
</dbReference>
<evidence type="ECO:0000256" key="1">
    <source>
        <dbReference type="ARBA" id="ARBA00023125"/>
    </source>
</evidence>
<dbReference type="InterPro" id="IPR011344">
    <property type="entry name" value="ssDNA-bd"/>
</dbReference>
<comment type="caution">
    <text evidence="4">The sequence shown here is derived from an EMBL/GenBank/DDBJ whole genome shotgun (WGS) entry which is preliminary data.</text>
</comment>
<protein>
    <recommendedName>
        <fullName evidence="2 3">Single-stranded DNA-binding protein</fullName>
    </recommendedName>
</protein>
<name>A0A2W7MZ39_9BACT</name>
<evidence type="ECO:0000313" key="5">
    <source>
        <dbReference type="Proteomes" id="UP000249239"/>
    </source>
</evidence>
<dbReference type="PROSITE" id="PS50935">
    <property type="entry name" value="SSB"/>
    <property type="match status" value="1"/>
</dbReference>
<dbReference type="PIRSF" id="PIRSF002070">
    <property type="entry name" value="SSB"/>
    <property type="match status" value="1"/>
</dbReference>
<dbReference type="GO" id="GO:0003697">
    <property type="term" value="F:single-stranded DNA binding"/>
    <property type="evidence" value="ECO:0007669"/>
    <property type="project" value="InterPro"/>
</dbReference>
<evidence type="ECO:0000256" key="2">
    <source>
        <dbReference type="PIRNR" id="PIRNR002070"/>
    </source>
</evidence>
<dbReference type="OrthoDB" id="957856at2"/>
<keyword evidence="1 2" id="KW-0238">DNA-binding</keyword>
<dbReference type="AlphaFoldDB" id="A0A2W7MZ39"/>
<accession>A0A2W7MZ39</accession>
<reference evidence="4 5" key="1">
    <citation type="submission" date="2018-06" db="EMBL/GenBank/DDBJ databases">
        <title>Genomic Encyclopedia of Archaeal and Bacterial Type Strains, Phase II (KMG-II): from individual species to whole genera.</title>
        <authorList>
            <person name="Goeker M."/>
        </authorList>
    </citation>
    <scope>NUCLEOTIDE SEQUENCE [LARGE SCALE GENOMIC DNA]</scope>
    <source>
        <strain evidence="4 5">DSM 6779</strain>
    </source>
</reference>
<organism evidence="4 5">
    <name type="scientific">Breznakibacter xylanolyticus</name>
    <dbReference type="NCBI Taxonomy" id="990"/>
    <lineage>
        <taxon>Bacteria</taxon>
        <taxon>Pseudomonadati</taxon>
        <taxon>Bacteroidota</taxon>
        <taxon>Bacteroidia</taxon>
        <taxon>Marinilabiliales</taxon>
        <taxon>Marinilabiliaceae</taxon>
        <taxon>Breznakibacter</taxon>
    </lineage>
</organism>
<keyword evidence="5" id="KW-1185">Reference proteome</keyword>
<dbReference type="Pfam" id="PF00436">
    <property type="entry name" value="SSB"/>
    <property type="match status" value="1"/>
</dbReference>
<evidence type="ECO:0000313" key="4">
    <source>
        <dbReference type="EMBL" id="PZX12941.1"/>
    </source>
</evidence>
<evidence type="ECO:0000256" key="3">
    <source>
        <dbReference type="RuleBase" id="RU000524"/>
    </source>
</evidence>
<proteinExistence type="predicted"/>
<dbReference type="SUPFAM" id="SSF50249">
    <property type="entry name" value="Nucleic acid-binding proteins"/>
    <property type="match status" value="1"/>
</dbReference>
<dbReference type="InterPro" id="IPR000424">
    <property type="entry name" value="Primosome_PriB/ssb"/>
</dbReference>
<dbReference type="CDD" id="cd04496">
    <property type="entry name" value="SSB_OBF"/>
    <property type="match status" value="1"/>
</dbReference>
<dbReference type="GO" id="GO:0006260">
    <property type="term" value="P:DNA replication"/>
    <property type="evidence" value="ECO:0007669"/>
    <property type="project" value="InterPro"/>
</dbReference>
<dbReference type="InterPro" id="IPR012340">
    <property type="entry name" value="NA-bd_OB-fold"/>
</dbReference>
<dbReference type="Proteomes" id="UP000249239">
    <property type="component" value="Unassembled WGS sequence"/>
</dbReference>
<dbReference type="NCBIfam" id="TIGR00621">
    <property type="entry name" value="ssb"/>
    <property type="match status" value="1"/>
</dbReference>
<sequence>MLKMILNGNLAEDAELRQVGSRTAINFKIGVNMDYYDGEGKKVERTEWVKAVWWKNENQSTKVSDYLKKGKRVLIEGIPSADAYKSKEGDPKSYLCINVKELELVN</sequence>
<dbReference type="EMBL" id="QKZK01000028">
    <property type="protein sequence ID" value="PZX12941.1"/>
    <property type="molecule type" value="Genomic_DNA"/>
</dbReference>